<organism evidence="1 2">
    <name type="scientific">Gongylonema pulchrum</name>
    <dbReference type="NCBI Taxonomy" id="637853"/>
    <lineage>
        <taxon>Eukaryota</taxon>
        <taxon>Metazoa</taxon>
        <taxon>Ecdysozoa</taxon>
        <taxon>Nematoda</taxon>
        <taxon>Chromadorea</taxon>
        <taxon>Rhabditida</taxon>
        <taxon>Spirurina</taxon>
        <taxon>Spiruromorpha</taxon>
        <taxon>Spiruroidea</taxon>
        <taxon>Gongylonematidae</taxon>
        <taxon>Gongylonema</taxon>
    </lineage>
</organism>
<name>A0A3P7MHP1_9BILA</name>
<accession>A0A3P7MHP1</accession>
<dbReference type="AlphaFoldDB" id="A0A3P7MHP1"/>
<gene>
    <name evidence="1" type="ORF">GPUH_LOCUS17036</name>
</gene>
<dbReference type="EMBL" id="UYRT01084581">
    <property type="protein sequence ID" value="VDN29044.1"/>
    <property type="molecule type" value="Genomic_DNA"/>
</dbReference>
<reference evidence="1 2" key="1">
    <citation type="submission" date="2018-11" db="EMBL/GenBank/DDBJ databases">
        <authorList>
            <consortium name="Pathogen Informatics"/>
        </authorList>
    </citation>
    <scope>NUCLEOTIDE SEQUENCE [LARGE SCALE GENOMIC DNA]</scope>
</reference>
<dbReference type="Proteomes" id="UP000271098">
    <property type="component" value="Unassembled WGS sequence"/>
</dbReference>
<sequence>MLRDLVARRLVSLGSLKAGTALGELVDETDFEKWALEPDTAIDVQRDQSISRINFHVDRL</sequence>
<proteinExistence type="predicted"/>
<keyword evidence="2" id="KW-1185">Reference proteome</keyword>
<protein>
    <submittedName>
        <fullName evidence="1">Uncharacterized protein</fullName>
    </submittedName>
</protein>
<evidence type="ECO:0000313" key="2">
    <source>
        <dbReference type="Proteomes" id="UP000271098"/>
    </source>
</evidence>
<evidence type="ECO:0000313" key="1">
    <source>
        <dbReference type="EMBL" id="VDN29044.1"/>
    </source>
</evidence>